<proteinExistence type="predicted"/>
<organism evidence="1 2">
    <name type="scientific">Apiospora arundinis</name>
    <dbReference type="NCBI Taxonomy" id="335852"/>
    <lineage>
        <taxon>Eukaryota</taxon>
        <taxon>Fungi</taxon>
        <taxon>Dikarya</taxon>
        <taxon>Ascomycota</taxon>
        <taxon>Pezizomycotina</taxon>
        <taxon>Sordariomycetes</taxon>
        <taxon>Xylariomycetidae</taxon>
        <taxon>Amphisphaeriales</taxon>
        <taxon>Apiosporaceae</taxon>
        <taxon>Apiospora</taxon>
    </lineage>
</organism>
<comment type="caution">
    <text evidence="1">The sequence shown here is derived from an EMBL/GenBank/DDBJ whole genome shotgun (WGS) entry which is preliminary data.</text>
</comment>
<dbReference type="PANTHER" id="PTHR40135:SF1">
    <property type="entry name" value="MITOCHONDRIAL PHOSPHATE CARRIER PROTEIN"/>
    <property type="match status" value="1"/>
</dbReference>
<keyword evidence="2" id="KW-1185">Reference proteome</keyword>
<protein>
    <submittedName>
        <fullName evidence="1">Mitochondrial phosphate carrier protein</fullName>
    </submittedName>
</protein>
<accession>A0ABR2J5S9</accession>
<sequence length="91" mass="10059">MVFLTRLVSMTNFAVASSALGFQVFVLYPWHITLDESFEELKKEHIKVLGAVSDIAKAVDPDERKGLQKSILSRMSTMPFAKPSSTPSSTP</sequence>
<evidence type="ECO:0000313" key="1">
    <source>
        <dbReference type="EMBL" id="KAK8873138.1"/>
    </source>
</evidence>
<dbReference type="PANTHER" id="PTHR40135">
    <property type="entry name" value="MITOCHONDRIAL PHOSPHATE CARRIER PROTEIN"/>
    <property type="match status" value="1"/>
</dbReference>
<name>A0ABR2J5S9_9PEZI</name>
<reference evidence="1 2" key="1">
    <citation type="journal article" date="2024" name="IMA Fungus">
        <title>Apiospora arundinis, a panoply of carbohydrate-active enzymes and secondary metabolites.</title>
        <authorList>
            <person name="Sorensen T."/>
            <person name="Petersen C."/>
            <person name="Muurmann A.T."/>
            <person name="Christiansen J.V."/>
            <person name="Brundto M.L."/>
            <person name="Overgaard C.K."/>
            <person name="Boysen A.T."/>
            <person name="Wollenberg R.D."/>
            <person name="Larsen T.O."/>
            <person name="Sorensen J.L."/>
            <person name="Nielsen K.L."/>
            <person name="Sondergaard T.E."/>
        </authorList>
    </citation>
    <scope>NUCLEOTIDE SEQUENCE [LARGE SCALE GENOMIC DNA]</scope>
    <source>
        <strain evidence="1 2">AAU 773</strain>
    </source>
</reference>
<dbReference type="Proteomes" id="UP001390339">
    <property type="component" value="Unassembled WGS sequence"/>
</dbReference>
<evidence type="ECO:0000313" key="2">
    <source>
        <dbReference type="Proteomes" id="UP001390339"/>
    </source>
</evidence>
<gene>
    <name evidence="1" type="ORF">PGQ11_003652</name>
</gene>
<dbReference type="EMBL" id="JAPCWZ010000003">
    <property type="protein sequence ID" value="KAK8873138.1"/>
    <property type="molecule type" value="Genomic_DNA"/>
</dbReference>